<accession>A0A0N5BIY5</accession>
<evidence type="ECO:0000259" key="11">
    <source>
        <dbReference type="PROSITE" id="PS50011"/>
    </source>
</evidence>
<dbReference type="SUPFAM" id="SSF82615">
    <property type="entry name" value="Polo-box domain"/>
    <property type="match status" value="2"/>
</dbReference>
<dbReference type="GO" id="GO:0005634">
    <property type="term" value="C:nucleus"/>
    <property type="evidence" value="ECO:0007669"/>
    <property type="project" value="TreeGrafter"/>
</dbReference>
<evidence type="ECO:0000259" key="12">
    <source>
        <dbReference type="PROSITE" id="PS50078"/>
    </source>
</evidence>
<dbReference type="CDD" id="cd13118">
    <property type="entry name" value="POLO_box_1"/>
    <property type="match status" value="1"/>
</dbReference>
<dbReference type="SUPFAM" id="SSF56112">
    <property type="entry name" value="Protein kinase-like (PK-like)"/>
    <property type="match status" value="1"/>
</dbReference>
<dbReference type="InterPro" id="IPR011009">
    <property type="entry name" value="Kinase-like_dom_sf"/>
</dbReference>
<evidence type="ECO:0000313" key="13">
    <source>
        <dbReference type="Proteomes" id="UP000046392"/>
    </source>
</evidence>
<keyword evidence="3" id="KW-0808">Transferase</keyword>
<dbReference type="PROSITE" id="PS50011">
    <property type="entry name" value="PROTEIN_KINASE_DOM"/>
    <property type="match status" value="1"/>
</dbReference>
<dbReference type="Pfam" id="PF00069">
    <property type="entry name" value="Pkinase"/>
    <property type="match status" value="1"/>
</dbReference>
<dbReference type="InterPro" id="IPR033695">
    <property type="entry name" value="POLO_box_2"/>
</dbReference>
<evidence type="ECO:0000256" key="7">
    <source>
        <dbReference type="ARBA" id="ARBA00022840"/>
    </source>
</evidence>
<organism evidence="13 14">
    <name type="scientific">Strongyloides papillosus</name>
    <name type="common">Intestinal threadworm</name>
    <dbReference type="NCBI Taxonomy" id="174720"/>
    <lineage>
        <taxon>Eukaryota</taxon>
        <taxon>Metazoa</taxon>
        <taxon>Ecdysozoa</taxon>
        <taxon>Nematoda</taxon>
        <taxon>Chromadorea</taxon>
        <taxon>Rhabditida</taxon>
        <taxon>Tylenchina</taxon>
        <taxon>Panagrolaimomorpha</taxon>
        <taxon>Strongyloidoidea</taxon>
        <taxon>Strongyloididae</taxon>
        <taxon>Strongyloides</taxon>
    </lineage>
</organism>
<dbReference type="SMART" id="SM00220">
    <property type="entry name" value="S_TKc"/>
    <property type="match status" value="1"/>
</dbReference>
<keyword evidence="2" id="KW-0723">Serine/threonine-protein kinase</keyword>
<dbReference type="CDD" id="cd13117">
    <property type="entry name" value="POLO_box_2"/>
    <property type="match status" value="1"/>
</dbReference>
<dbReference type="GO" id="GO:0000776">
    <property type="term" value="C:kinetochore"/>
    <property type="evidence" value="ECO:0007669"/>
    <property type="project" value="TreeGrafter"/>
</dbReference>
<feature type="domain" description="POLO box" evidence="12">
    <location>
        <begin position="483"/>
        <end position="565"/>
    </location>
</feature>
<evidence type="ECO:0000256" key="6">
    <source>
        <dbReference type="ARBA" id="ARBA00022777"/>
    </source>
</evidence>
<evidence type="ECO:0000313" key="14">
    <source>
        <dbReference type="WBParaSite" id="SPAL_0000591400.1"/>
    </source>
</evidence>
<dbReference type="GO" id="GO:0000922">
    <property type="term" value="C:spindle pole"/>
    <property type="evidence" value="ECO:0007669"/>
    <property type="project" value="TreeGrafter"/>
</dbReference>
<keyword evidence="7" id="KW-0067">ATP-binding</keyword>
<evidence type="ECO:0000256" key="3">
    <source>
        <dbReference type="ARBA" id="ARBA00022679"/>
    </source>
</evidence>
<evidence type="ECO:0000256" key="2">
    <source>
        <dbReference type="ARBA" id="ARBA00022527"/>
    </source>
</evidence>
<dbReference type="InterPro" id="IPR036947">
    <property type="entry name" value="POLO_box_dom_sf"/>
</dbReference>
<dbReference type="GO" id="GO:0007052">
    <property type="term" value="P:mitotic spindle organization"/>
    <property type="evidence" value="ECO:0007669"/>
    <property type="project" value="TreeGrafter"/>
</dbReference>
<dbReference type="Proteomes" id="UP000046392">
    <property type="component" value="Unplaced"/>
</dbReference>
<dbReference type="InterPro" id="IPR000719">
    <property type="entry name" value="Prot_kinase_dom"/>
</dbReference>
<dbReference type="PANTHER" id="PTHR24345:SF0">
    <property type="entry name" value="CELL CYCLE SERINE_THREONINE-PROTEIN KINASE CDC5_MSD2"/>
    <property type="match status" value="1"/>
</dbReference>
<dbReference type="GO" id="GO:0005524">
    <property type="term" value="F:ATP binding"/>
    <property type="evidence" value="ECO:0007669"/>
    <property type="project" value="UniProtKB-KW"/>
</dbReference>
<dbReference type="GO" id="GO:0005737">
    <property type="term" value="C:cytoplasm"/>
    <property type="evidence" value="ECO:0007669"/>
    <property type="project" value="TreeGrafter"/>
</dbReference>
<feature type="domain" description="Protein kinase" evidence="11">
    <location>
        <begin position="1"/>
        <end position="251"/>
    </location>
</feature>
<sequence length="587" mass="68541">MEDYDDFFEEVPEIIRDHKTGIDYSRGEFLGSGAFGKVNWDTDIIYQEISIQMSLRHPNILRLFRYFYCPFYVCMTLELCKETLSDVLKRLKVLDEASCKFVVREVARGLSHLHDNRIIHRDIKPDNIFLTNDMDVKIGDFGIAIRHENPAKKVTEACGTILYLAPESLDGSGYSFGIDVWALGVTLYKMAVGHHPFRNRVDFLLYNKIMSCSYIVPSTIPVHTGDMIRSLLTRDPGSRPTINEVLKCDYLNSKSISKDHLRGYDLRERYVMPLLINVNIPKKDCKLNPNRGIEDIFQKRFSFVVIHRFREYTWMTFKYDNSHENENIPEKEFKLDIEKKSSFILEKTGELVNSIFRNVPKRIPSSEMDRIGLSSFSRPKHFVSRWIDFNEKYGLGYQLSDSSVGVLFKDNSRLVVDRTMKNYQYINKNGAREYFNHDKCPTMLGKRFKLLEYFKNYMETYLQAEQPSEEQEGIKVVDKGIPILLKWKRNDKCICFLLLNGVLQVNFLEEHTKVIISVPTKSISIINQDKKLKTYDVTNLSVHGWDEFMEEKMSYIKKIVEEWTSLKRKHGGDGDIVPAKRSNNNNR</sequence>
<name>A0A0N5BIY5_STREA</name>
<evidence type="ECO:0000256" key="4">
    <source>
        <dbReference type="ARBA" id="ARBA00022737"/>
    </source>
</evidence>
<dbReference type="AlphaFoldDB" id="A0A0N5BIY5"/>
<dbReference type="Gene3D" id="1.10.510.10">
    <property type="entry name" value="Transferase(Phosphotransferase) domain 1"/>
    <property type="match status" value="1"/>
</dbReference>
<feature type="region of interest" description="Disordered" evidence="10">
    <location>
        <begin position="568"/>
        <end position="587"/>
    </location>
</feature>
<dbReference type="PANTHER" id="PTHR24345">
    <property type="entry name" value="SERINE/THREONINE-PROTEIN KINASE PLK"/>
    <property type="match status" value="1"/>
</dbReference>
<evidence type="ECO:0000256" key="9">
    <source>
        <dbReference type="ARBA" id="ARBA00048347"/>
    </source>
</evidence>
<dbReference type="PROSITE" id="PS50078">
    <property type="entry name" value="POLO_BOX"/>
    <property type="match status" value="2"/>
</dbReference>
<evidence type="ECO:0000256" key="10">
    <source>
        <dbReference type="SAM" id="MobiDB-lite"/>
    </source>
</evidence>
<keyword evidence="5" id="KW-0547">Nucleotide-binding</keyword>
<dbReference type="STRING" id="174720.A0A0N5BIY5"/>
<dbReference type="WBParaSite" id="SPAL_0000591400.1">
    <property type="protein sequence ID" value="SPAL_0000591400.1"/>
    <property type="gene ID" value="SPAL_0000591400"/>
</dbReference>
<dbReference type="Gene3D" id="3.30.1120.30">
    <property type="entry name" value="POLO box domain"/>
    <property type="match status" value="2"/>
</dbReference>
<dbReference type="InterPro" id="IPR008271">
    <property type="entry name" value="Ser/Thr_kinase_AS"/>
</dbReference>
<dbReference type="InterPro" id="IPR033701">
    <property type="entry name" value="POLO_box_1"/>
</dbReference>
<proteinExistence type="predicted"/>
<evidence type="ECO:0000256" key="1">
    <source>
        <dbReference type="ARBA" id="ARBA00012424"/>
    </source>
</evidence>
<evidence type="ECO:0000256" key="5">
    <source>
        <dbReference type="ARBA" id="ARBA00022741"/>
    </source>
</evidence>
<dbReference type="GO" id="GO:0004674">
    <property type="term" value="F:protein serine/threonine kinase activity"/>
    <property type="evidence" value="ECO:0007669"/>
    <property type="project" value="UniProtKB-KW"/>
</dbReference>
<keyword evidence="4" id="KW-0677">Repeat</keyword>
<feature type="domain" description="POLO box" evidence="12">
    <location>
        <begin position="382"/>
        <end position="460"/>
    </location>
</feature>
<dbReference type="PROSITE" id="PS00108">
    <property type="entry name" value="PROTEIN_KINASE_ST"/>
    <property type="match status" value="1"/>
</dbReference>
<keyword evidence="13" id="KW-1185">Reference proteome</keyword>
<comment type="catalytic activity">
    <reaction evidence="9">
        <text>L-seryl-[protein] + ATP = O-phospho-L-seryl-[protein] + ADP + H(+)</text>
        <dbReference type="Rhea" id="RHEA:17989"/>
        <dbReference type="Rhea" id="RHEA-COMP:9863"/>
        <dbReference type="Rhea" id="RHEA-COMP:11604"/>
        <dbReference type="ChEBI" id="CHEBI:15378"/>
        <dbReference type="ChEBI" id="CHEBI:29999"/>
        <dbReference type="ChEBI" id="CHEBI:30616"/>
        <dbReference type="ChEBI" id="CHEBI:83421"/>
        <dbReference type="ChEBI" id="CHEBI:456216"/>
        <dbReference type="EC" id="2.7.11.21"/>
    </reaction>
</comment>
<dbReference type="EC" id="2.7.11.21" evidence="1"/>
<reference evidence="14" key="1">
    <citation type="submission" date="2017-02" db="UniProtKB">
        <authorList>
            <consortium name="WormBaseParasite"/>
        </authorList>
    </citation>
    <scope>IDENTIFICATION</scope>
</reference>
<dbReference type="InterPro" id="IPR000959">
    <property type="entry name" value="POLO_box_dom"/>
</dbReference>
<protein>
    <recommendedName>
        <fullName evidence="1">polo kinase</fullName>
        <ecNumber evidence="1">2.7.11.21</ecNumber>
    </recommendedName>
</protein>
<evidence type="ECO:0000256" key="8">
    <source>
        <dbReference type="ARBA" id="ARBA00047802"/>
    </source>
</evidence>
<comment type="catalytic activity">
    <reaction evidence="8">
        <text>L-threonyl-[protein] + ATP = O-phospho-L-threonyl-[protein] + ADP + H(+)</text>
        <dbReference type="Rhea" id="RHEA:46608"/>
        <dbReference type="Rhea" id="RHEA-COMP:11060"/>
        <dbReference type="Rhea" id="RHEA-COMP:11605"/>
        <dbReference type="ChEBI" id="CHEBI:15378"/>
        <dbReference type="ChEBI" id="CHEBI:30013"/>
        <dbReference type="ChEBI" id="CHEBI:30616"/>
        <dbReference type="ChEBI" id="CHEBI:61977"/>
        <dbReference type="ChEBI" id="CHEBI:456216"/>
        <dbReference type="EC" id="2.7.11.21"/>
    </reaction>
</comment>
<keyword evidence="6" id="KW-0418">Kinase</keyword>
<dbReference type="Pfam" id="PF00659">
    <property type="entry name" value="POLO_box"/>
    <property type="match status" value="2"/>
</dbReference>